<proteinExistence type="inferred from homology"/>
<dbReference type="InterPro" id="IPR051911">
    <property type="entry name" value="SDR_oxidoreductase"/>
</dbReference>
<dbReference type="SUPFAM" id="SSF51735">
    <property type="entry name" value="NAD(P)-binding Rossmann-fold domains"/>
    <property type="match status" value="1"/>
</dbReference>
<dbReference type="PRINTS" id="PR00080">
    <property type="entry name" value="SDRFAMILY"/>
</dbReference>
<organism evidence="4 5">
    <name type="scientific">Dyadobacter luticola</name>
    <dbReference type="NCBI Taxonomy" id="1979387"/>
    <lineage>
        <taxon>Bacteria</taxon>
        <taxon>Pseudomonadati</taxon>
        <taxon>Bacteroidota</taxon>
        <taxon>Cytophagia</taxon>
        <taxon>Cytophagales</taxon>
        <taxon>Spirosomataceae</taxon>
        <taxon>Dyadobacter</taxon>
    </lineage>
</organism>
<dbReference type="InterPro" id="IPR002347">
    <property type="entry name" value="SDR_fam"/>
</dbReference>
<keyword evidence="2" id="KW-0560">Oxidoreductase</keyword>
<dbReference type="EMBL" id="VCEJ01000004">
    <property type="protein sequence ID" value="TLV01437.1"/>
    <property type="molecule type" value="Genomic_DNA"/>
</dbReference>
<dbReference type="RefSeq" id="WP_138366808.1">
    <property type="nucleotide sequence ID" value="NZ_VCEJ01000004.1"/>
</dbReference>
<dbReference type="CDD" id="cd05374">
    <property type="entry name" value="17beta-HSD-like_SDR_c"/>
    <property type="match status" value="1"/>
</dbReference>
<protein>
    <submittedName>
        <fullName evidence="4">SDR family oxidoreductase</fullName>
    </submittedName>
</protein>
<keyword evidence="5" id="KW-1185">Reference proteome</keyword>
<accession>A0A5R9KZB9</accession>
<gene>
    <name evidence="4" type="ORF">FEN17_18585</name>
</gene>
<evidence type="ECO:0000256" key="2">
    <source>
        <dbReference type="ARBA" id="ARBA00023002"/>
    </source>
</evidence>
<name>A0A5R9KZB9_9BACT</name>
<evidence type="ECO:0000313" key="5">
    <source>
        <dbReference type="Proteomes" id="UP000306402"/>
    </source>
</evidence>
<evidence type="ECO:0000313" key="4">
    <source>
        <dbReference type="EMBL" id="TLV01437.1"/>
    </source>
</evidence>
<dbReference type="PANTHER" id="PTHR43976">
    <property type="entry name" value="SHORT CHAIN DEHYDROGENASE"/>
    <property type="match status" value="1"/>
</dbReference>
<dbReference type="GO" id="GO:0016491">
    <property type="term" value="F:oxidoreductase activity"/>
    <property type="evidence" value="ECO:0007669"/>
    <property type="project" value="UniProtKB-KW"/>
</dbReference>
<reference evidence="4 5" key="1">
    <citation type="submission" date="2019-05" db="EMBL/GenBank/DDBJ databases">
        <authorList>
            <person name="Qu J.-H."/>
        </authorList>
    </citation>
    <scope>NUCLEOTIDE SEQUENCE [LARGE SCALE GENOMIC DNA]</scope>
    <source>
        <strain evidence="4 5">T17</strain>
    </source>
</reference>
<dbReference type="PANTHER" id="PTHR43976:SF16">
    <property type="entry name" value="SHORT-CHAIN DEHYDROGENASE_REDUCTASE FAMILY PROTEIN"/>
    <property type="match status" value="1"/>
</dbReference>
<sequence>MQKTIFITGASSGLGKATAKLFHQKGWYVIATMREPAHETELTALNDVTILPLDVTDPQQIQSTVAQAIAIRNIDVVFNNAGYGLMGALEALTDEQILKEVNTNLLGVIRVTQAFIPHFRKNKGGMFLSTTSMGGLFAFPLHSIYHATKFGIEGWSESMSFELAPHNIGIKTIAPGGFSTNFLGRSLDRSNHPAYAALEEKLFSNIDTMMDAASTPEQIAEIVFEAATDGKDQVRYVAGADANALYARRLEIGSEAFRREIRDEFFG</sequence>
<dbReference type="Pfam" id="PF00106">
    <property type="entry name" value="adh_short"/>
    <property type="match status" value="1"/>
</dbReference>
<dbReference type="InterPro" id="IPR036291">
    <property type="entry name" value="NAD(P)-bd_dom_sf"/>
</dbReference>
<dbReference type="Gene3D" id="3.40.50.720">
    <property type="entry name" value="NAD(P)-binding Rossmann-like Domain"/>
    <property type="match status" value="1"/>
</dbReference>
<dbReference type="OrthoDB" id="9786056at2"/>
<dbReference type="PRINTS" id="PR00081">
    <property type="entry name" value="GDHRDH"/>
</dbReference>
<dbReference type="AlphaFoldDB" id="A0A5R9KZB9"/>
<evidence type="ECO:0000256" key="1">
    <source>
        <dbReference type="ARBA" id="ARBA00006484"/>
    </source>
</evidence>
<comment type="similarity">
    <text evidence="1 3">Belongs to the short-chain dehydrogenases/reductases (SDR) family.</text>
</comment>
<comment type="caution">
    <text evidence="4">The sequence shown here is derived from an EMBL/GenBank/DDBJ whole genome shotgun (WGS) entry which is preliminary data.</text>
</comment>
<dbReference type="Proteomes" id="UP000306402">
    <property type="component" value="Unassembled WGS sequence"/>
</dbReference>
<evidence type="ECO:0000256" key="3">
    <source>
        <dbReference type="RuleBase" id="RU000363"/>
    </source>
</evidence>